<name>A0AAD7BFM6_9AGAR</name>
<feature type="compositionally biased region" description="Polar residues" evidence="1">
    <location>
        <begin position="342"/>
        <end position="366"/>
    </location>
</feature>
<evidence type="ECO:0008006" key="6">
    <source>
        <dbReference type="Google" id="ProtNLM"/>
    </source>
</evidence>
<sequence>MLLKSQLVACFIGRAAVGVATCTRDLDKKVIMVKDGSNPVLGQVSQILRTKLEVVYTMFDGQQAGIDNPYHRLSRPPPTAHTRESRRLDDSSGSVIFSATFLLGFGISGLGIFCKYTKHWCRYQVGPLGDWDRLPKACCWPRKSNERGKVVNDAEWEQSSTNGSNQAPMGAIKHQIRSTDKIRGLYSNSKIRRDRIQIAKYGEWLGTRQINKSDNDGGRYSVVLVVQTAAQSASDCKEKPRELRRSIGKLKLRDSTGFTIVASQYLIYHSSASGSFKSSSSVNHPTISFSSVVPSSCIAPSTSSASRSNSWDCAASRTSTSGWESYQSWLDAELPPAPRTQRAPSQSGSTQRPPPATLSTSTSAIANQLTPTIASESAWSKLYEERRNRQDNDETQKTKTNVIPTTERPTTPPPRKRTLQYMSPDRAQLRKVMAVGGSSDAVRASAVPVTSQQIQLYPVEIPALHHIISEGGLTHFYCDPASASMGTLTIQISTQIGKGAFKQHTLDWLHVDTKAWWDRWASLGTVKTKAERVCCGEVYLPPKREVLDGVARYSAADEHMKTIEEANLLFWGSVLFEFTCSFINQFISDAPETIPFSIPHLRFVRAAVAVVHQAIQGTTVGNTSTVSQTFLLEEFINAPAERHVQYAKTGGLMFISDYQVNLRPLRDVKSEKDKDLFGDGNVGSIFKKFPTQHQCNKYCNWFRLGRLAYDGPPTSKLRVTSSKPISFDLILVPPTLSCLSQPFVDFGMTSHTSGAITKSMPQSMRDKYYDLNNDAVVSNYSSIGTEIRFFRATSICQCELISVPTWNPLSVPHQLDHSADCRLTHHISRVFRVSITSCHKRNCGHSCSGWWWSESGMGGTVIRGPDQAFS</sequence>
<organism evidence="4 5">
    <name type="scientific">Roridomyces roridus</name>
    <dbReference type="NCBI Taxonomy" id="1738132"/>
    <lineage>
        <taxon>Eukaryota</taxon>
        <taxon>Fungi</taxon>
        <taxon>Dikarya</taxon>
        <taxon>Basidiomycota</taxon>
        <taxon>Agaricomycotina</taxon>
        <taxon>Agaricomycetes</taxon>
        <taxon>Agaricomycetidae</taxon>
        <taxon>Agaricales</taxon>
        <taxon>Marasmiineae</taxon>
        <taxon>Mycenaceae</taxon>
        <taxon>Roridomyces</taxon>
    </lineage>
</organism>
<protein>
    <recommendedName>
        <fullName evidence="6">Alpha-type protein kinase domain-containing protein</fullName>
    </recommendedName>
</protein>
<feature type="chain" id="PRO_5042044119" description="Alpha-type protein kinase domain-containing protein" evidence="3">
    <location>
        <begin position="23"/>
        <end position="870"/>
    </location>
</feature>
<feature type="region of interest" description="Disordered" evidence="1">
    <location>
        <begin position="385"/>
        <end position="419"/>
    </location>
</feature>
<feature type="signal peptide" evidence="3">
    <location>
        <begin position="1"/>
        <end position="22"/>
    </location>
</feature>
<feature type="transmembrane region" description="Helical" evidence="2">
    <location>
        <begin position="93"/>
        <end position="113"/>
    </location>
</feature>
<keyword evidence="5" id="KW-1185">Reference proteome</keyword>
<proteinExistence type="predicted"/>
<evidence type="ECO:0000256" key="3">
    <source>
        <dbReference type="SAM" id="SignalP"/>
    </source>
</evidence>
<keyword evidence="3" id="KW-0732">Signal</keyword>
<dbReference type="Gene3D" id="3.20.200.10">
    <property type="entry name" value="MHCK/EF2 kinase"/>
    <property type="match status" value="1"/>
</dbReference>
<evidence type="ECO:0000256" key="1">
    <source>
        <dbReference type="SAM" id="MobiDB-lite"/>
    </source>
</evidence>
<evidence type="ECO:0000256" key="2">
    <source>
        <dbReference type="SAM" id="Phobius"/>
    </source>
</evidence>
<feature type="region of interest" description="Disordered" evidence="1">
    <location>
        <begin position="67"/>
        <end position="87"/>
    </location>
</feature>
<dbReference type="Proteomes" id="UP001221142">
    <property type="component" value="Unassembled WGS sequence"/>
</dbReference>
<dbReference type="EMBL" id="JARKIF010000018">
    <property type="protein sequence ID" value="KAJ7619715.1"/>
    <property type="molecule type" value="Genomic_DNA"/>
</dbReference>
<keyword evidence="2" id="KW-0472">Membrane</keyword>
<dbReference type="AlphaFoldDB" id="A0AAD7BFM6"/>
<comment type="caution">
    <text evidence="4">The sequence shown here is derived from an EMBL/GenBank/DDBJ whole genome shotgun (WGS) entry which is preliminary data.</text>
</comment>
<reference evidence="4" key="1">
    <citation type="submission" date="2023-03" db="EMBL/GenBank/DDBJ databases">
        <title>Massive genome expansion in bonnet fungi (Mycena s.s.) driven by repeated elements and novel gene families across ecological guilds.</title>
        <authorList>
            <consortium name="Lawrence Berkeley National Laboratory"/>
            <person name="Harder C.B."/>
            <person name="Miyauchi S."/>
            <person name="Viragh M."/>
            <person name="Kuo A."/>
            <person name="Thoen E."/>
            <person name="Andreopoulos B."/>
            <person name="Lu D."/>
            <person name="Skrede I."/>
            <person name="Drula E."/>
            <person name="Henrissat B."/>
            <person name="Morin E."/>
            <person name="Kohler A."/>
            <person name="Barry K."/>
            <person name="LaButti K."/>
            <person name="Morin E."/>
            <person name="Salamov A."/>
            <person name="Lipzen A."/>
            <person name="Mereny Z."/>
            <person name="Hegedus B."/>
            <person name="Baldrian P."/>
            <person name="Stursova M."/>
            <person name="Weitz H."/>
            <person name="Taylor A."/>
            <person name="Grigoriev I.V."/>
            <person name="Nagy L.G."/>
            <person name="Martin F."/>
            <person name="Kauserud H."/>
        </authorList>
    </citation>
    <scope>NUCLEOTIDE SEQUENCE</scope>
    <source>
        <strain evidence="4">9284</strain>
    </source>
</reference>
<gene>
    <name evidence="4" type="ORF">FB45DRAFT_1096177</name>
</gene>
<feature type="compositionally biased region" description="Basic and acidic residues" evidence="1">
    <location>
        <begin position="385"/>
        <end position="397"/>
    </location>
</feature>
<feature type="region of interest" description="Disordered" evidence="1">
    <location>
        <begin position="335"/>
        <end position="366"/>
    </location>
</feature>
<accession>A0AAD7BFM6</accession>
<keyword evidence="2" id="KW-1133">Transmembrane helix</keyword>
<evidence type="ECO:0000313" key="4">
    <source>
        <dbReference type="EMBL" id="KAJ7619715.1"/>
    </source>
</evidence>
<evidence type="ECO:0000313" key="5">
    <source>
        <dbReference type="Proteomes" id="UP001221142"/>
    </source>
</evidence>
<keyword evidence="2" id="KW-0812">Transmembrane</keyword>